<dbReference type="EMBL" id="JBHSTP010000001">
    <property type="protein sequence ID" value="MFC6354563.1"/>
    <property type="molecule type" value="Genomic_DNA"/>
</dbReference>
<gene>
    <name evidence="1" type="ORF">ACFQB0_00345</name>
</gene>
<evidence type="ECO:0000313" key="1">
    <source>
        <dbReference type="EMBL" id="MFC6354563.1"/>
    </source>
</evidence>
<protein>
    <submittedName>
        <fullName evidence="1">Uncharacterized protein</fullName>
    </submittedName>
</protein>
<comment type="caution">
    <text evidence="1">The sequence shown here is derived from an EMBL/GenBank/DDBJ whole genome shotgun (WGS) entry which is preliminary data.</text>
</comment>
<dbReference type="Proteomes" id="UP001596306">
    <property type="component" value="Unassembled WGS sequence"/>
</dbReference>
<sequence>MTQPLSHYAQSPRLDDVSGCTVLDLDDDDPILVDSSGAQVDTWREVGPASRVHERGENVR</sequence>
<reference evidence="2" key="1">
    <citation type="journal article" date="2019" name="Int. J. Syst. Evol. Microbiol.">
        <title>The Global Catalogue of Microorganisms (GCM) 10K type strain sequencing project: providing services to taxonomists for standard genome sequencing and annotation.</title>
        <authorList>
            <consortium name="The Broad Institute Genomics Platform"/>
            <consortium name="The Broad Institute Genome Sequencing Center for Infectious Disease"/>
            <person name="Wu L."/>
            <person name="Ma J."/>
        </authorList>
    </citation>
    <scope>NUCLEOTIDE SEQUENCE [LARGE SCALE GENOMIC DNA]</scope>
    <source>
        <strain evidence="2">CCUG 43304</strain>
    </source>
</reference>
<evidence type="ECO:0000313" key="2">
    <source>
        <dbReference type="Proteomes" id="UP001596306"/>
    </source>
</evidence>
<proteinExistence type="predicted"/>
<name>A0ABW1VCK7_9MICO</name>
<keyword evidence="2" id="KW-1185">Reference proteome</keyword>
<organism evidence="1 2">
    <name type="scientific">Luethyella okanaganae</name>
    <dbReference type="NCBI Taxonomy" id="69372"/>
    <lineage>
        <taxon>Bacteria</taxon>
        <taxon>Bacillati</taxon>
        <taxon>Actinomycetota</taxon>
        <taxon>Actinomycetes</taxon>
        <taxon>Micrococcales</taxon>
        <taxon>Microbacteriaceae</taxon>
        <taxon>Luethyella</taxon>
    </lineage>
</organism>
<accession>A0ABW1VCK7</accession>
<dbReference type="RefSeq" id="WP_386726130.1">
    <property type="nucleotide sequence ID" value="NZ_JBHSTP010000001.1"/>
</dbReference>